<dbReference type="AlphaFoldDB" id="A0A973A7X1"/>
<proteinExistence type="predicted"/>
<evidence type="ECO:0000313" key="1">
    <source>
        <dbReference type="EMBL" id="NQV64138.1"/>
    </source>
</evidence>
<sequence>MQYFTDEFDKDLTSLFECIGSANKSISLITFTRPRHPVHIARWAQHFARLPHKKDFLYCLFFTVLFDQTLHSLGFLANLERDGVLENPKLKGLLASANSHMSPFNLLLASTLWLQESQEEAEFRKYCSFFSSEFERFCEEYLIPSRDMFESMGRGVPDADQMLRSVFFRMNYVPNTLVYSRLLTEFNGQFR</sequence>
<dbReference type="EMBL" id="JABMOJ010000073">
    <property type="protein sequence ID" value="NQV64138.1"/>
    <property type="molecule type" value="Genomic_DNA"/>
</dbReference>
<gene>
    <name evidence="1" type="ORF">HQ497_02130</name>
</gene>
<accession>A0A973A7X1</accession>
<name>A0A973A7X1_9GAMM</name>
<protein>
    <submittedName>
        <fullName evidence="1">Uncharacterized protein</fullName>
    </submittedName>
</protein>
<reference evidence="1" key="1">
    <citation type="submission" date="2020-05" db="EMBL/GenBank/DDBJ databases">
        <title>Sulfur intermediates as new biogeochemical hubs in an aquatic model microbial ecosystem.</title>
        <authorList>
            <person name="Vigneron A."/>
        </authorList>
    </citation>
    <scope>NUCLEOTIDE SEQUENCE</scope>
    <source>
        <strain evidence="1">Bin.250</strain>
    </source>
</reference>
<organism evidence="1 2">
    <name type="scientific">SAR86 cluster bacterium</name>
    <dbReference type="NCBI Taxonomy" id="2030880"/>
    <lineage>
        <taxon>Bacteria</taxon>
        <taxon>Pseudomonadati</taxon>
        <taxon>Pseudomonadota</taxon>
        <taxon>Gammaproteobacteria</taxon>
        <taxon>SAR86 cluster</taxon>
    </lineage>
</organism>
<comment type="caution">
    <text evidence="1">The sequence shown here is derived from an EMBL/GenBank/DDBJ whole genome shotgun (WGS) entry which is preliminary data.</text>
</comment>
<dbReference type="Proteomes" id="UP000754644">
    <property type="component" value="Unassembled WGS sequence"/>
</dbReference>
<evidence type="ECO:0000313" key="2">
    <source>
        <dbReference type="Proteomes" id="UP000754644"/>
    </source>
</evidence>